<dbReference type="RefSeq" id="WP_420038835.1">
    <property type="nucleotide sequence ID" value="NZ_CP128986.1"/>
</dbReference>
<dbReference type="InterPro" id="IPR046373">
    <property type="entry name" value="Acyl-CoA_Oxase/DH_mid-dom_sf"/>
</dbReference>
<dbReference type="InterPro" id="IPR036250">
    <property type="entry name" value="AcylCo_DH-like_C"/>
</dbReference>
<dbReference type="CDD" id="cd00567">
    <property type="entry name" value="ACAD"/>
    <property type="match status" value="1"/>
</dbReference>
<dbReference type="InterPro" id="IPR009075">
    <property type="entry name" value="AcylCo_DH/oxidase_C"/>
</dbReference>
<feature type="domain" description="Acyl-CoA dehydrogenase/oxidase C-terminal" evidence="7">
    <location>
        <begin position="234"/>
        <end position="386"/>
    </location>
</feature>
<evidence type="ECO:0000256" key="2">
    <source>
        <dbReference type="ARBA" id="ARBA00009347"/>
    </source>
</evidence>
<gene>
    <name evidence="9" type="primary">redW</name>
    <name evidence="9" type="ORF">MP11Mi_20730</name>
</gene>
<keyword evidence="4 6" id="KW-0274">FAD</keyword>
<dbReference type="AlphaFoldDB" id="A0AA97CW29"/>
<evidence type="ECO:0000259" key="8">
    <source>
        <dbReference type="Pfam" id="PF02770"/>
    </source>
</evidence>
<evidence type="ECO:0000256" key="5">
    <source>
        <dbReference type="ARBA" id="ARBA00023002"/>
    </source>
</evidence>
<keyword evidence="5 6" id="KW-0560">Oxidoreductase</keyword>
<dbReference type="SUPFAM" id="SSF47203">
    <property type="entry name" value="Acyl-CoA dehydrogenase C-terminal domain-like"/>
    <property type="match status" value="1"/>
</dbReference>
<dbReference type="EC" id="1.3.8.14" evidence="9"/>
<dbReference type="PANTHER" id="PTHR43884">
    <property type="entry name" value="ACYL-COA DEHYDROGENASE"/>
    <property type="match status" value="1"/>
</dbReference>
<evidence type="ECO:0000256" key="4">
    <source>
        <dbReference type="ARBA" id="ARBA00022827"/>
    </source>
</evidence>
<dbReference type="PROSITE" id="PS00072">
    <property type="entry name" value="ACYL_COA_DH_1"/>
    <property type="match status" value="1"/>
</dbReference>
<reference evidence="9" key="1">
    <citation type="submission" date="2023-06" db="EMBL/GenBank/DDBJ databases">
        <title>Gordonia sp. nov. and Pseudochrobactrum sp. nov., two species isolated from the burying beetle Nicrophorus vespilloides.</title>
        <authorList>
            <person name="Poehlein A."/>
            <person name="Guzman J."/>
            <person name="Daniel R."/>
            <person name="Vilcinskas A."/>
        </authorList>
    </citation>
    <scope>NUCLEOTIDE SEQUENCE</scope>
    <source>
        <strain evidence="9">MP11Mi</strain>
    </source>
</reference>
<dbReference type="Gene3D" id="1.10.540.10">
    <property type="entry name" value="Acyl-CoA dehydrogenase/oxidase, N-terminal domain"/>
    <property type="match status" value="1"/>
</dbReference>
<accession>A0AA97CW29</accession>
<dbReference type="Gene3D" id="2.40.110.10">
    <property type="entry name" value="Butyryl-CoA Dehydrogenase, subunit A, domain 2"/>
    <property type="match status" value="1"/>
</dbReference>
<keyword evidence="3 6" id="KW-0285">Flavoprotein</keyword>
<evidence type="ECO:0000256" key="1">
    <source>
        <dbReference type="ARBA" id="ARBA00001974"/>
    </source>
</evidence>
<feature type="domain" description="Acyl-CoA oxidase/dehydrogenase middle" evidence="8">
    <location>
        <begin position="127"/>
        <end position="222"/>
    </location>
</feature>
<evidence type="ECO:0000256" key="6">
    <source>
        <dbReference type="RuleBase" id="RU362125"/>
    </source>
</evidence>
<dbReference type="EMBL" id="CP128986">
    <property type="protein sequence ID" value="WOC12977.1"/>
    <property type="molecule type" value="Genomic_DNA"/>
</dbReference>
<dbReference type="Pfam" id="PF00441">
    <property type="entry name" value="Acyl-CoA_dh_1"/>
    <property type="match status" value="1"/>
</dbReference>
<dbReference type="GO" id="GO:0003995">
    <property type="term" value="F:acyl-CoA dehydrogenase activity"/>
    <property type="evidence" value="ECO:0007669"/>
    <property type="project" value="InterPro"/>
</dbReference>
<dbReference type="InterPro" id="IPR037069">
    <property type="entry name" value="AcylCoA_DH/ox_N_sf"/>
</dbReference>
<evidence type="ECO:0000259" key="7">
    <source>
        <dbReference type="Pfam" id="PF00441"/>
    </source>
</evidence>
<dbReference type="InterPro" id="IPR006089">
    <property type="entry name" value="Acyl-CoA_DH_CS"/>
</dbReference>
<dbReference type="Pfam" id="PF02770">
    <property type="entry name" value="Acyl-CoA_dh_M"/>
    <property type="match status" value="1"/>
</dbReference>
<protein>
    <submittedName>
        <fullName evidence="9">L-prolyl-[peptidyl-carrier protein] dehydrogenase</fullName>
        <ecNumber evidence="9">1.3.8.14</ecNumber>
    </submittedName>
</protein>
<evidence type="ECO:0000256" key="3">
    <source>
        <dbReference type="ARBA" id="ARBA00022630"/>
    </source>
</evidence>
<organism evidence="9">
    <name type="scientific">Gordonia sp. MP11Mi</name>
    <dbReference type="NCBI Taxonomy" id="3022769"/>
    <lineage>
        <taxon>Bacteria</taxon>
        <taxon>Bacillati</taxon>
        <taxon>Actinomycetota</taxon>
        <taxon>Actinomycetes</taxon>
        <taxon>Mycobacteriales</taxon>
        <taxon>Gordoniaceae</taxon>
        <taxon>Gordonia</taxon>
    </lineage>
</organism>
<dbReference type="GO" id="GO:0050660">
    <property type="term" value="F:flavin adenine dinucleotide binding"/>
    <property type="evidence" value="ECO:0007669"/>
    <property type="project" value="InterPro"/>
</dbReference>
<evidence type="ECO:0000313" key="9">
    <source>
        <dbReference type="EMBL" id="WOC12977.1"/>
    </source>
</evidence>
<comment type="cofactor">
    <cofactor evidence="1 6">
        <name>FAD</name>
        <dbReference type="ChEBI" id="CHEBI:57692"/>
    </cofactor>
</comment>
<dbReference type="InterPro" id="IPR009100">
    <property type="entry name" value="AcylCoA_DH/oxidase_NM_dom_sf"/>
</dbReference>
<proteinExistence type="inferred from homology"/>
<dbReference type="InterPro" id="IPR006091">
    <property type="entry name" value="Acyl-CoA_Oxase/DH_mid-dom"/>
</dbReference>
<dbReference type="Gene3D" id="1.20.140.10">
    <property type="entry name" value="Butyryl-CoA Dehydrogenase, subunit A, domain 3"/>
    <property type="match status" value="1"/>
</dbReference>
<sequence length="392" mass="41050">MTAATRPTDVPPNDVAPTDVPAAVAAEAADIAPSLADLNFRDAWRALLSLPSVSAVMADSLRGATGDGVVTNAVEVIEGLGRAGVPAGLCYAFTSQIFGIQWPLSVSARKPLDPYVDGLVDGSLVLCHALTEETGGSDPLSMRTAATVTDGGYRVDGRKAYVTAAPEADLILTFARTDEARHPFALSSFLIPADRPGVTRTEPFAKVALTEVPMGAIDFDGVAVTDADMVAAEGSGLAFLSSTTTWERALLMSYALGGMHATIERVVGWLRDREQFGRSLGSNPLVASRVSDLAIIRYRVRALVYDMARRIDEGSTPLSALSTDAAQVKISCAQDLLAFETAAAPLFGARSVIADSGYGINMTSAIAASIYAGTNDLLRVSIARDLGLPVEN</sequence>
<name>A0AA97CW29_9ACTN</name>
<dbReference type="SUPFAM" id="SSF56645">
    <property type="entry name" value="Acyl-CoA dehydrogenase NM domain-like"/>
    <property type="match status" value="1"/>
</dbReference>
<comment type="similarity">
    <text evidence="2 6">Belongs to the acyl-CoA dehydrogenase family.</text>
</comment>
<dbReference type="PANTHER" id="PTHR43884:SF20">
    <property type="entry name" value="ACYL-COA DEHYDROGENASE FADE28"/>
    <property type="match status" value="1"/>
</dbReference>